<gene>
    <name evidence="2" type="ORF">DSM25559_5280</name>
</gene>
<name>A0A1R3U6E9_9HYPH</name>
<evidence type="ECO:0000256" key="1">
    <source>
        <dbReference type="SAM" id="Coils"/>
    </source>
</evidence>
<dbReference type="EMBL" id="FMUE01000026">
    <property type="protein sequence ID" value="SCX36014.1"/>
    <property type="molecule type" value="Genomic_DNA"/>
</dbReference>
<sequence length="533" mass="58764">MLVYANSFVINPVAGRQSVTNLVAGWVSKSRNASIDATLLSTPSGEIKLPNRTTFSWNSTSRSDGPVRFPFSFCARLTHGQEGVTGRLLSTEVGMRQDIDGGPIECSVLFETSDVSARVNAPIQVTRPRIVETLIDNCRPASETPGLNVLPLTAENAKGFEHSVEYRRRRHPIIVLSADREGRYPVDAERIRSLTVGLAQVVKISPDTDTFKLQEIIGRRFIAFGGAVNIISPPRVIADRMDCKTTRIHPEQIEDLVTAGSTVEAEIMSILTHNTNLPHSWRHTSMDKVAQAILSHRLEVAVASASSSDDTKIYESLLQEASGSISQSEEKIAGLQRELSDVQEALEFSDAEAKSLKHALSGVQSRTVEMSDDAAEVFAPFRDAMIGVLSGAPTLEQGIRAIGSLYSDRVVVLDSAISAARESDRGGFKYSQKAFGFFRKLAQDYWEALAGGKNDQQARAAFGNAYAAKEAETLSKNGRDLRTFRYRNEDVLMERHLKIGVKDSLSETLRIHFEWYPDEQKIVIGHCGRHLNF</sequence>
<dbReference type="STRING" id="1907666.DSM25559_5280"/>
<organism evidence="2 3">
    <name type="scientific">Agrobacterium rosae</name>
    <dbReference type="NCBI Taxonomy" id="1972867"/>
    <lineage>
        <taxon>Bacteria</taxon>
        <taxon>Pseudomonadati</taxon>
        <taxon>Pseudomonadota</taxon>
        <taxon>Alphaproteobacteria</taxon>
        <taxon>Hyphomicrobiales</taxon>
        <taxon>Rhizobiaceae</taxon>
        <taxon>Rhizobium/Agrobacterium group</taxon>
        <taxon>Agrobacterium</taxon>
    </lineage>
</organism>
<dbReference type="AlphaFoldDB" id="A0A1R3U6E9"/>
<proteinExistence type="predicted"/>
<reference evidence="3" key="1">
    <citation type="submission" date="2016-10" db="EMBL/GenBank/DDBJ databases">
        <authorList>
            <person name="Wibberg D."/>
        </authorList>
    </citation>
    <scope>NUCLEOTIDE SEQUENCE [LARGE SCALE GENOMIC DNA]</scope>
</reference>
<dbReference type="Proteomes" id="UP000187891">
    <property type="component" value="Unassembled WGS sequence"/>
</dbReference>
<protein>
    <submittedName>
        <fullName evidence="2">Uncharacterized protein</fullName>
    </submittedName>
</protein>
<accession>A0A1R3U6E9</accession>
<feature type="coiled-coil region" evidence="1">
    <location>
        <begin position="318"/>
        <end position="352"/>
    </location>
</feature>
<evidence type="ECO:0000313" key="3">
    <source>
        <dbReference type="Proteomes" id="UP000187891"/>
    </source>
</evidence>
<keyword evidence="1" id="KW-0175">Coiled coil</keyword>
<evidence type="ECO:0000313" key="2">
    <source>
        <dbReference type="EMBL" id="SCX36014.1"/>
    </source>
</evidence>